<dbReference type="AlphaFoldDB" id="A0A4Y8R870"/>
<evidence type="ECO:0000313" key="1">
    <source>
        <dbReference type="EMBL" id="TFF17203.1"/>
    </source>
</evidence>
<evidence type="ECO:0000313" key="2">
    <source>
        <dbReference type="Proteomes" id="UP000298179"/>
    </source>
</evidence>
<reference evidence="1 2" key="1">
    <citation type="submission" date="2019-03" db="EMBL/GenBank/DDBJ databases">
        <title>Jiella endophytica sp. nov., a novel endophytic bacterium isolated from root of Ficus microcarpa Linn. f.</title>
        <authorList>
            <person name="Tuo L."/>
        </authorList>
    </citation>
    <scope>NUCLEOTIDE SEQUENCE [LARGE SCALE GENOMIC DNA]</scope>
    <source>
        <strain evidence="1 2">CBS5Q-3</strain>
    </source>
</reference>
<proteinExistence type="predicted"/>
<dbReference type="RefSeq" id="WP_134764461.1">
    <property type="nucleotide sequence ID" value="NZ_SOZD01000020.1"/>
</dbReference>
<name>A0A4Y8R870_9HYPH</name>
<dbReference type="EMBL" id="SOZD01000020">
    <property type="protein sequence ID" value="TFF17203.1"/>
    <property type="molecule type" value="Genomic_DNA"/>
</dbReference>
<sequence>MSRIASIAMYDMPWVRRANDALWAGVAARLRAAGMAGVPETLDRSRPLAEIWRDPALLLAQTCGYPLMTALEGVVRPVAAPVYRWPGCEGATHRSVIVVAEASSVRALADLRGGRAAVNGFDSNSGMNLFRQALTPLEKDGRFFREVTVTGSHLASLDRVAKGEADVAAIDCVTFGLAARHRPELVAGVRVIGETATSPSLPFVTRAGASDEEIAVLREALSEAIADPALGEAVAALGLTSVEPVRLEDYRVVLGYEQEAVEAGYPVLR</sequence>
<comment type="caution">
    <text evidence="1">The sequence shown here is derived from an EMBL/GenBank/DDBJ whole genome shotgun (WGS) entry which is preliminary data.</text>
</comment>
<dbReference type="PANTHER" id="PTHR35841">
    <property type="entry name" value="PHOSPHONATES-BINDING PERIPLASMIC PROTEIN"/>
    <property type="match status" value="1"/>
</dbReference>
<dbReference type="Proteomes" id="UP000298179">
    <property type="component" value="Unassembled WGS sequence"/>
</dbReference>
<protein>
    <submittedName>
        <fullName evidence="1">Phosphate ABC transporter substrate-binding protein</fullName>
    </submittedName>
</protein>
<gene>
    <name evidence="1" type="ORF">E3C22_24190</name>
</gene>
<dbReference type="PANTHER" id="PTHR35841:SF1">
    <property type="entry name" value="PHOSPHONATES-BINDING PERIPLASMIC PROTEIN"/>
    <property type="match status" value="1"/>
</dbReference>
<keyword evidence="2" id="KW-1185">Reference proteome</keyword>
<dbReference type="Pfam" id="PF12974">
    <property type="entry name" value="Phosphonate-bd"/>
    <property type="match status" value="1"/>
</dbReference>
<organism evidence="1 2">
    <name type="scientific">Jiella endophytica</name>
    <dbReference type="NCBI Taxonomy" id="2558362"/>
    <lineage>
        <taxon>Bacteria</taxon>
        <taxon>Pseudomonadati</taxon>
        <taxon>Pseudomonadota</taxon>
        <taxon>Alphaproteobacteria</taxon>
        <taxon>Hyphomicrobiales</taxon>
        <taxon>Aurantimonadaceae</taxon>
        <taxon>Jiella</taxon>
    </lineage>
</organism>
<dbReference type="Gene3D" id="3.40.190.10">
    <property type="entry name" value="Periplasmic binding protein-like II"/>
    <property type="match status" value="1"/>
</dbReference>
<dbReference type="SUPFAM" id="SSF53850">
    <property type="entry name" value="Periplasmic binding protein-like II"/>
    <property type="match status" value="1"/>
</dbReference>
<accession>A0A4Y8R870</accession>
<dbReference type="OrthoDB" id="7353682at2"/>